<evidence type="ECO:0000256" key="1">
    <source>
        <dbReference type="ARBA" id="ARBA00011903"/>
    </source>
</evidence>
<dbReference type="InterPro" id="IPR050198">
    <property type="entry name" value="Non-receptor_tyrosine_kinases"/>
</dbReference>
<dbReference type="PROSITE" id="PS00109">
    <property type="entry name" value="PROTEIN_KINASE_TYR"/>
    <property type="match status" value="1"/>
</dbReference>
<evidence type="ECO:0000256" key="8">
    <source>
        <dbReference type="ARBA" id="ARBA00047899"/>
    </source>
</evidence>
<dbReference type="InterPro" id="IPR008266">
    <property type="entry name" value="Tyr_kinase_AS"/>
</dbReference>
<keyword evidence="3" id="KW-0808">Transferase</keyword>
<dbReference type="InterPro" id="IPR000719">
    <property type="entry name" value="Prot_kinase_dom"/>
</dbReference>
<dbReference type="Pfam" id="PF22931">
    <property type="entry name" value="SAM_TNK"/>
    <property type="match status" value="1"/>
</dbReference>
<evidence type="ECO:0000256" key="2">
    <source>
        <dbReference type="ARBA" id="ARBA00022443"/>
    </source>
</evidence>
<comment type="catalytic activity">
    <reaction evidence="8">
        <text>L-threonyl-[protein] + ATP = O-phospho-L-threonyl-[protein] + ADP + H(+)</text>
        <dbReference type="Rhea" id="RHEA:46608"/>
        <dbReference type="Rhea" id="RHEA-COMP:11060"/>
        <dbReference type="Rhea" id="RHEA-COMP:11605"/>
        <dbReference type="ChEBI" id="CHEBI:15378"/>
        <dbReference type="ChEBI" id="CHEBI:30013"/>
        <dbReference type="ChEBI" id="CHEBI:30616"/>
        <dbReference type="ChEBI" id="CHEBI:61977"/>
        <dbReference type="ChEBI" id="CHEBI:456216"/>
        <dbReference type="EC" id="2.7.11.1"/>
    </reaction>
</comment>
<dbReference type="Gene3D" id="3.30.200.20">
    <property type="entry name" value="Phosphorylase Kinase, domain 1"/>
    <property type="match status" value="1"/>
</dbReference>
<keyword evidence="2" id="KW-0728">SH3 domain</keyword>
<dbReference type="GO" id="GO:0004715">
    <property type="term" value="F:non-membrane spanning protein tyrosine kinase activity"/>
    <property type="evidence" value="ECO:0007669"/>
    <property type="project" value="UniProtKB-EC"/>
</dbReference>
<evidence type="ECO:0000313" key="12">
    <source>
        <dbReference type="Proteomes" id="UP000677228"/>
    </source>
</evidence>
<reference evidence="10" key="1">
    <citation type="submission" date="2021-02" db="EMBL/GenBank/DDBJ databases">
        <authorList>
            <person name="Nowell W R."/>
        </authorList>
    </citation>
    <scope>NUCLEOTIDE SEQUENCE</scope>
</reference>
<accession>A0A8S2DDL9</accession>
<dbReference type="SMART" id="SM00219">
    <property type="entry name" value="TyrKc"/>
    <property type="match status" value="1"/>
</dbReference>
<protein>
    <recommendedName>
        <fullName evidence="1">non-specific protein-tyrosine kinase</fullName>
        <ecNumber evidence="1">2.7.10.2</ecNumber>
    </recommendedName>
</protein>
<dbReference type="Proteomes" id="UP000677228">
    <property type="component" value="Unassembled WGS sequence"/>
</dbReference>
<evidence type="ECO:0000256" key="5">
    <source>
        <dbReference type="ARBA" id="ARBA00022777"/>
    </source>
</evidence>
<dbReference type="InterPro" id="IPR001245">
    <property type="entry name" value="Ser-Thr/Tyr_kinase_cat_dom"/>
</dbReference>
<dbReference type="InterPro" id="IPR055175">
    <property type="entry name" value="ACK/TNK-like_SAM"/>
</dbReference>
<evidence type="ECO:0000256" key="3">
    <source>
        <dbReference type="ARBA" id="ARBA00022679"/>
    </source>
</evidence>
<dbReference type="InterPro" id="IPR020635">
    <property type="entry name" value="Tyr_kinase_cat_dom"/>
</dbReference>
<gene>
    <name evidence="10" type="ORF">OVA965_LOCUS7947</name>
    <name evidence="11" type="ORF">TMI583_LOCUS7942</name>
</gene>
<dbReference type="Proteomes" id="UP000682733">
    <property type="component" value="Unassembled WGS sequence"/>
</dbReference>
<evidence type="ECO:0000313" key="10">
    <source>
        <dbReference type="EMBL" id="CAF0867347.1"/>
    </source>
</evidence>
<evidence type="ECO:0000256" key="4">
    <source>
        <dbReference type="ARBA" id="ARBA00022741"/>
    </source>
</evidence>
<dbReference type="PROSITE" id="PS50011">
    <property type="entry name" value="PROTEIN_KINASE_DOM"/>
    <property type="match status" value="1"/>
</dbReference>
<evidence type="ECO:0000259" key="9">
    <source>
        <dbReference type="PROSITE" id="PS50011"/>
    </source>
</evidence>
<dbReference type="InterPro" id="IPR011009">
    <property type="entry name" value="Kinase-like_dom_sf"/>
</dbReference>
<dbReference type="EMBL" id="CAJOBA010002604">
    <property type="protein sequence ID" value="CAF3652132.1"/>
    <property type="molecule type" value="Genomic_DNA"/>
</dbReference>
<dbReference type="EMBL" id="CAJNOK010002604">
    <property type="protein sequence ID" value="CAF0867347.1"/>
    <property type="molecule type" value="Genomic_DNA"/>
</dbReference>
<dbReference type="EC" id="2.7.10.2" evidence="1"/>
<organism evidence="10 12">
    <name type="scientific">Didymodactylos carnosus</name>
    <dbReference type="NCBI Taxonomy" id="1234261"/>
    <lineage>
        <taxon>Eukaryota</taxon>
        <taxon>Metazoa</taxon>
        <taxon>Spiralia</taxon>
        <taxon>Gnathifera</taxon>
        <taxon>Rotifera</taxon>
        <taxon>Eurotatoria</taxon>
        <taxon>Bdelloidea</taxon>
        <taxon>Philodinida</taxon>
        <taxon>Philodinidae</taxon>
        <taxon>Didymodactylos</taxon>
    </lineage>
</organism>
<dbReference type="PANTHER" id="PTHR24418">
    <property type="entry name" value="TYROSINE-PROTEIN KINASE"/>
    <property type="match status" value="1"/>
</dbReference>
<evidence type="ECO:0000256" key="6">
    <source>
        <dbReference type="ARBA" id="ARBA00022840"/>
    </source>
</evidence>
<evidence type="ECO:0000313" key="11">
    <source>
        <dbReference type="EMBL" id="CAF3652132.1"/>
    </source>
</evidence>
<dbReference type="GO" id="GO:0004674">
    <property type="term" value="F:protein serine/threonine kinase activity"/>
    <property type="evidence" value="ECO:0007669"/>
    <property type="project" value="UniProtKB-EC"/>
</dbReference>
<dbReference type="Gene3D" id="1.10.510.10">
    <property type="entry name" value="Transferase(Phosphotransferase) domain 1"/>
    <property type="match status" value="1"/>
</dbReference>
<feature type="domain" description="Protein kinase" evidence="9">
    <location>
        <begin position="43"/>
        <end position="223"/>
    </location>
</feature>
<keyword evidence="6" id="KW-0067">ATP-binding</keyword>
<dbReference type="GO" id="GO:0005524">
    <property type="term" value="F:ATP binding"/>
    <property type="evidence" value="ECO:0007669"/>
    <property type="project" value="UniProtKB-KW"/>
</dbReference>
<dbReference type="AlphaFoldDB" id="A0A8S2DDL9"/>
<proteinExistence type="predicted"/>
<evidence type="ECO:0000256" key="7">
    <source>
        <dbReference type="ARBA" id="ARBA00023137"/>
    </source>
</evidence>
<keyword evidence="4" id="KW-0547">Nucleotide-binding</keyword>
<sequence length="223" mass="25820">MNDHDGFECIIEVLNETDLSQYLAKFRDDLQITKLAHFDFVQSQDLERIGLGKPAIRRLLAAVKRKRNDLKRRPSITAVAVAVKILRSGVNPHSDTILNDFIREVSVMHSLDHQNLIRLHGIILTNPLMMVTELAPLGCILNRLRNETQHFLIYMLVDYASQISNGMEYLETKRFVHRDLAARNILLVNYERVKIGDFGLMRIMPKHENHYTMSNDSQIPFAW</sequence>
<dbReference type="Pfam" id="PF07714">
    <property type="entry name" value="PK_Tyr_Ser-Thr"/>
    <property type="match status" value="1"/>
</dbReference>
<name>A0A8S2DDL9_9BILA</name>
<keyword evidence="7" id="KW-0829">Tyrosine-protein kinase</keyword>
<comment type="caution">
    <text evidence="10">The sequence shown here is derived from an EMBL/GenBank/DDBJ whole genome shotgun (WGS) entry which is preliminary data.</text>
</comment>
<dbReference type="SUPFAM" id="SSF56112">
    <property type="entry name" value="Protein kinase-like (PK-like)"/>
    <property type="match status" value="1"/>
</dbReference>
<keyword evidence="5" id="KW-0418">Kinase</keyword>